<dbReference type="CDD" id="cd03426">
    <property type="entry name" value="NUDIX_CoAse_Nudt7"/>
    <property type="match status" value="1"/>
</dbReference>
<dbReference type="InterPro" id="IPR015797">
    <property type="entry name" value="NUDIX_hydrolase-like_dom_sf"/>
</dbReference>
<proteinExistence type="predicted"/>
<dbReference type="SUPFAM" id="SSF55811">
    <property type="entry name" value="Nudix"/>
    <property type="match status" value="1"/>
</dbReference>
<dbReference type="PANTHER" id="PTHR12992:SF11">
    <property type="entry name" value="MITOCHONDRIAL COENZYME A DIPHOSPHATASE NUDT8"/>
    <property type="match status" value="1"/>
</dbReference>
<protein>
    <recommendedName>
        <fullName evidence="7">Nudix hydrolase domain-containing protein</fullName>
    </recommendedName>
</protein>
<evidence type="ECO:0000256" key="3">
    <source>
        <dbReference type="ARBA" id="ARBA00022723"/>
    </source>
</evidence>
<dbReference type="Pfam" id="PF00293">
    <property type="entry name" value="NUDIX"/>
    <property type="match status" value="1"/>
</dbReference>
<accession>A0A382BQ62</accession>
<keyword evidence="4" id="KW-0378">Hydrolase</keyword>
<sequence length="206" mass="22889">VISNLKAKLGGELPGIKAWARMAVKSASGENVESESLQLFNDWLSKEKLDSLKQAAVLIGLFEKDGEICFPLIKRPESEKNHPGQIALPGGAKEENEDLKETALREAHEEMGIEPDDVQIIGKLTPLPVPVSGYLIHPYVGIIKKEPEWKINEEEVADFFVLKFSELLESDNGYSEKWTLRGFEVDVPIFKVMNQTVWGATASVLS</sequence>
<comment type="cofactor">
    <cofactor evidence="2">
        <name>Mg(2+)</name>
        <dbReference type="ChEBI" id="CHEBI:18420"/>
    </cofactor>
</comment>
<dbReference type="PROSITE" id="PS51462">
    <property type="entry name" value="NUDIX"/>
    <property type="match status" value="1"/>
</dbReference>
<evidence type="ECO:0000256" key="5">
    <source>
        <dbReference type="ARBA" id="ARBA00022842"/>
    </source>
</evidence>
<evidence type="ECO:0000259" key="7">
    <source>
        <dbReference type="PROSITE" id="PS51462"/>
    </source>
</evidence>
<keyword evidence="5" id="KW-0460">Magnesium</keyword>
<evidence type="ECO:0000256" key="1">
    <source>
        <dbReference type="ARBA" id="ARBA00001936"/>
    </source>
</evidence>
<feature type="non-terminal residue" evidence="8">
    <location>
        <position position="1"/>
    </location>
</feature>
<dbReference type="PANTHER" id="PTHR12992">
    <property type="entry name" value="NUDIX HYDROLASE"/>
    <property type="match status" value="1"/>
</dbReference>
<dbReference type="InterPro" id="IPR020084">
    <property type="entry name" value="NUDIX_hydrolase_CS"/>
</dbReference>
<evidence type="ECO:0000256" key="6">
    <source>
        <dbReference type="ARBA" id="ARBA00023211"/>
    </source>
</evidence>
<name>A0A382BQ62_9ZZZZ</name>
<organism evidence="8">
    <name type="scientific">marine metagenome</name>
    <dbReference type="NCBI Taxonomy" id="408172"/>
    <lineage>
        <taxon>unclassified sequences</taxon>
        <taxon>metagenomes</taxon>
        <taxon>ecological metagenomes</taxon>
    </lineage>
</organism>
<feature type="domain" description="Nudix hydrolase" evidence="7">
    <location>
        <begin position="52"/>
        <end position="184"/>
    </location>
</feature>
<gene>
    <name evidence="8" type="ORF">METZ01_LOCUS168658</name>
</gene>
<reference evidence="8" key="1">
    <citation type="submission" date="2018-05" db="EMBL/GenBank/DDBJ databases">
        <authorList>
            <person name="Lanie J.A."/>
            <person name="Ng W.-L."/>
            <person name="Kazmierczak K.M."/>
            <person name="Andrzejewski T.M."/>
            <person name="Davidsen T.M."/>
            <person name="Wayne K.J."/>
            <person name="Tettelin H."/>
            <person name="Glass J.I."/>
            <person name="Rusch D."/>
            <person name="Podicherti R."/>
            <person name="Tsui H.-C.T."/>
            <person name="Winkler M.E."/>
        </authorList>
    </citation>
    <scope>NUCLEOTIDE SEQUENCE</scope>
</reference>
<keyword evidence="6" id="KW-0464">Manganese</keyword>
<comment type="cofactor">
    <cofactor evidence="1">
        <name>Mn(2+)</name>
        <dbReference type="ChEBI" id="CHEBI:29035"/>
    </cofactor>
</comment>
<dbReference type="Gene3D" id="3.90.79.10">
    <property type="entry name" value="Nucleoside Triphosphate Pyrophosphohydrolase"/>
    <property type="match status" value="1"/>
</dbReference>
<dbReference type="PROSITE" id="PS00893">
    <property type="entry name" value="NUDIX_BOX"/>
    <property type="match status" value="1"/>
</dbReference>
<dbReference type="GO" id="GO:0010945">
    <property type="term" value="F:coenzyme A diphosphatase activity"/>
    <property type="evidence" value="ECO:0007669"/>
    <property type="project" value="InterPro"/>
</dbReference>
<keyword evidence="3" id="KW-0479">Metal-binding</keyword>
<evidence type="ECO:0000256" key="2">
    <source>
        <dbReference type="ARBA" id="ARBA00001946"/>
    </source>
</evidence>
<feature type="non-terminal residue" evidence="8">
    <location>
        <position position="206"/>
    </location>
</feature>
<dbReference type="InterPro" id="IPR000086">
    <property type="entry name" value="NUDIX_hydrolase_dom"/>
</dbReference>
<dbReference type="EMBL" id="UINC01030809">
    <property type="protein sequence ID" value="SVB15804.1"/>
    <property type="molecule type" value="Genomic_DNA"/>
</dbReference>
<dbReference type="InterPro" id="IPR045121">
    <property type="entry name" value="CoAse"/>
</dbReference>
<evidence type="ECO:0000313" key="8">
    <source>
        <dbReference type="EMBL" id="SVB15804.1"/>
    </source>
</evidence>
<dbReference type="GO" id="GO:0046872">
    <property type="term" value="F:metal ion binding"/>
    <property type="evidence" value="ECO:0007669"/>
    <property type="project" value="UniProtKB-KW"/>
</dbReference>
<dbReference type="AlphaFoldDB" id="A0A382BQ62"/>
<evidence type="ECO:0000256" key="4">
    <source>
        <dbReference type="ARBA" id="ARBA00022801"/>
    </source>
</evidence>